<keyword evidence="3" id="KW-1185">Reference proteome</keyword>
<evidence type="ECO:0000313" key="3">
    <source>
        <dbReference type="Proteomes" id="UP001163046"/>
    </source>
</evidence>
<feature type="compositionally biased region" description="Basic and acidic residues" evidence="1">
    <location>
        <begin position="88"/>
        <end position="113"/>
    </location>
</feature>
<gene>
    <name evidence="2" type="ORF">OS493_010539</name>
</gene>
<dbReference type="AlphaFoldDB" id="A0A9X0DBP4"/>
<evidence type="ECO:0000256" key="1">
    <source>
        <dbReference type="SAM" id="MobiDB-lite"/>
    </source>
</evidence>
<dbReference type="Proteomes" id="UP001163046">
    <property type="component" value="Unassembled WGS sequence"/>
</dbReference>
<comment type="caution">
    <text evidence="2">The sequence shown here is derived from an EMBL/GenBank/DDBJ whole genome shotgun (WGS) entry which is preliminary data.</text>
</comment>
<protein>
    <submittedName>
        <fullName evidence="2">Uncharacterized protein</fullName>
    </submittedName>
</protein>
<feature type="region of interest" description="Disordered" evidence="1">
    <location>
        <begin position="20"/>
        <end position="113"/>
    </location>
</feature>
<sequence length="415" mass="47153">MKPEDSIVFLRSDCETLLDHESLHRPLQNPLRSADGYSYEEQSIERHQALPDTESQPSGNVVPNVEIKPARPEKQVETKPVTSKKGTKSGEEGARSDKEGTKSGEKEAEAKEKENKVLDFKKFDIPELDCIFTDFKTTFDPFVENRKEMSKAEDSFKKAVMSIKQISPHAKFSEYVDALKTRLKTGGITVKVKEGALAIFNEGKKTVQGISDAVAAVNAILKLAKELKAMPMAIVTGSEDTVERADELDVQGILKQEFKSVWDFGKIPKLKKAFSNNVQQVKRAPGMVREFYRKTKEIILEIYHAFADEEDLKKMGEELAEEDDASKDERKQTIRELEGRLVKVLRRKGKRKETPLRRTSLRKRRTKTIFTRSLSSFHWDLMTSTTCSLPSQPRLIHSWKRASAYKTRGNPSRTS</sequence>
<accession>A0A9X0DBP4</accession>
<name>A0A9X0DBP4_9CNID</name>
<dbReference type="EMBL" id="MU825400">
    <property type="protein sequence ID" value="KAJ7392878.1"/>
    <property type="molecule type" value="Genomic_DNA"/>
</dbReference>
<evidence type="ECO:0000313" key="2">
    <source>
        <dbReference type="EMBL" id="KAJ7392878.1"/>
    </source>
</evidence>
<organism evidence="2 3">
    <name type="scientific">Desmophyllum pertusum</name>
    <dbReference type="NCBI Taxonomy" id="174260"/>
    <lineage>
        <taxon>Eukaryota</taxon>
        <taxon>Metazoa</taxon>
        <taxon>Cnidaria</taxon>
        <taxon>Anthozoa</taxon>
        <taxon>Hexacorallia</taxon>
        <taxon>Scleractinia</taxon>
        <taxon>Caryophylliina</taxon>
        <taxon>Caryophylliidae</taxon>
        <taxon>Desmophyllum</taxon>
    </lineage>
</organism>
<feature type="compositionally biased region" description="Basic and acidic residues" evidence="1">
    <location>
        <begin position="68"/>
        <end position="77"/>
    </location>
</feature>
<reference evidence="2" key="1">
    <citation type="submission" date="2023-01" db="EMBL/GenBank/DDBJ databases">
        <title>Genome assembly of the deep-sea coral Lophelia pertusa.</title>
        <authorList>
            <person name="Herrera S."/>
            <person name="Cordes E."/>
        </authorList>
    </citation>
    <scope>NUCLEOTIDE SEQUENCE</scope>
    <source>
        <strain evidence="2">USNM1676648</strain>
        <tissue evidence="2">Polyp</tissue>
    </source>
</reference>
<proteinExistence type="predicted"/>
<dbReference type="OrthoDB" id="5986437at2759"/>